<reference evidence="5" key="1">
    <citation type="submission" date="2020-07" db="EMBL/GenBank/DDBJ databases">
        <title>Huge and variable diversity of episymbiotic CPR bacteria and DPANN archaea in groundwater ecosystems.</title>
        <authorList>
            <person name="He C.Y."/>
            <person name="Keren R."/>
            <person name="Whittaker M."/>
            <person name="Farag I.F."/>
            <person name="Doudna J."/>
            <person name="Cate J.H.D."/>
            <person name="Banfield J.F."/>
        </authorList>
    </citation>
    <scope>NUCLEOTIDE SEQUENCE</scope>
    <source>
        <strain evidence="5">NC_groundwater_672_Ag_B-0.1um_62_36</strain>
    </source>
</reference>
<dbReference type="InterPro" id="IPR018376">
    <property type="entry name" value="Enoyl-CoA_hyd/isom_CS"/>
</dbReference>
<dbReference type="PANTHER" id="PTHR11941:SF169">
    <property type="entry name" value="(7AS)-7A-METHYL-1,5-DIOXO-2,3,5,6,7,7A-HEXAHYDRO-1H-INDENE-CARBOXYL-COA HYDROLASE"/>
    <property type="match status" value="1"/>
</dbReference>
<organism evidence="5 6">
    <name type="scientific">Tectimicrobiota bacterium</name>
    <dbReference type="NCBI Taxonomy" id="2528274"/>
    <lineage>
        <taxon>Bacteria</taxon>
        <taxon>Pseudomonadati</taxon>
        <taxon>Nitrospinota/Tectimicrobiota group</taxon>
        <taxon>Candidatus Tectimicrobiota</taxon>
    </lineage>
</organism>
<evidence type="ECO:0000256" key="3">
    <source>
        <dbReference type="ARBA" id="ARBA00023239"/>
    </source>
</evidence>
<comment type="caution">
    <text evidence="5">The sequence shown here is derived from an EMBL/GenBank/DDBJ whole genome shotgun (WGS) entry which is preliminary data.</text>
</comment>
<feature type="non-terminal residue" evidence="5">
    <location>
        <position position="128"/>
    </location>
</feature>
<dbReference type="InterPro" id="IPR001753">
    <property type="entry name" value="Enoyl-CoA_hydra/iso"/>
</dbReference>
<name>A0A932FX71_UNCTE</name>
<evidence type="ECO:0000313" key="5">
    <source>
        <dbReference type="EMBL" id="MBI2877258.1"/>
    </source>
</evidence>
<dbReference type="CDD" id="cd06558">
    <property type="entry name" value="crotonase-like"/>
    <property type="match status" value="1"/>
</dbReference>
<dbReference type="PANTHER" id="PTHR11941">
    <property type="entry name" value="ENOYL-COA HYDRATASE-RELATED"/>
    <property type="match status" value="1"/>
</dbReference>
<dbReference type="Proteomes" id="UP000769766">
    <property type="component" value="Unassembled WGS sequence"/>
</dbReference>
<keyword evidence="3" id="KW-0456">Lyase</keyword>
<accession>A0A932FX71</accession>
<dbReference type="AlphaFoldDB" id="A0A932FX71"/>
<dbReference type="GO" id="GO:0016829">
    <property type="term" value="F:lyase activity"/>
    <property type="evidence" value="ECO:0007669"/>
    <property type="project" value="UniProtKB-KW"/>
</dbReference>
<comment type="similarity">
    <text evidence="1 4">Belongs to the enoyl-CoA hydratase/isomerase family.</text>
</comment>
<protein>
    <submittedName>
        <fullName evidence="5">Enoyl-CoA hydratase/isomerase family protein</fullName>
    </submittedName>
</protein>
<evidence type="ECO:0000313" key="6">
    <source>
        <dbReference type="Proteomes" id="UP000769766"/>
    </source>
</evidence>
<keyword evidence="2" id="KW-0443">Lipid metabolism</keyword>
<dbReference type="PROSITE" id="PS00166">
    <property type="entry name" value="ENOYL_COA_HYDRATASE"/>
    <property type="match status" value="1"/>
</dbReference>
<proteinExistence type="inferred from homology"/>
<sequence>MKYELRERVAWVTLNRPEAMNALNREVRNASAESMREATNDNEVLVVILTGEGGRAFSAGADLKEMTRRDASGATASVGLIGYDQVQECPKPIIAAIDGYCLAGGLELTLCCDIRIATEQSRFGLPEP</sequence>
<dbReference type="SUPFAM" id="SSF52096">
    <property type="entry name" value="ClpP/crotonase"/>
    <property type="match status" value="1"/>
</dbReference>
<evidence type="ECO:0000256" key="2">
    <source>
        <dbReference type="ARBA" id="ARBA00023098"/>
    </source>
</evidence>
<dbReference type="GO" id="GO:0006635">
    <property type="term" value="P:fatty acid beta-oxidation"/>
    <property type="evidence" value="ECO:0007669"/>
    <property type="project" value="TreeGrafter"/>
</dbReference>
<dbReference type="EMBL" id="JACPRF010000311">
    <property type="protein sequence ID" value="MBI2877258.1"/>
    <property type="molecule type" value="Genomic_DNA"/>
</dbReference>
<evidence type="ECO:0000256" key="4">
    <source>
        <dbReference type="RuleBase" id="RU003707"/>
    </source>
</evidence>
<gene>
    <name evidence="5" type="ORF">HYY20_10285</name>
</gene>
<dbReference type="Gene3D" id="3.90.226.10">
    <property type="entry name" value="2-enoyl-CoA Hydratase, Chain A, domain 1"/>
    <property type="match status" value="1"/>
</dbReference>
<evidence type="ECO:0000256" key="1">
    <source>
        <dbReference type="ARBA" id="ARBA00005254"/>
    </source>
</evidence>
<dbReference type="InterPro" id="IPR029045">
    <property type="entry name" value="ClpP/crotonase-like_dom_sf"/>
</dbReference>
<dbReference type="Pfam" id="PF00378">
    <property type="entry name" value="ECH_1"/>
    <property type="match status" value="1"/>
</dbReference>